<dbReference type="EMBL" id="CDMZ01002397">
    <property type="protein sequence ID" value="CEM42178.1"/>
    <property type="molecule type" value="Genomic_DNA"/>
</dbReference>
<feature type="compositionally biased region" description="Polar residues" evidence="1">
    <location>
        <begin position="2856"/>
        <end position="2880"/>
    </location>
</feature>
<feature type="region of interest" description="Disordered" evidence="1">
    <location>
        <begin position="2335"/>
        <end position="2790"/>
    </location>
</feature>
<feature type="region of interest" description="Disordered" evidence="1">
    <location>
        <begin position="3157"/>
        <end position="3383"/>
    </location>
</feature>
<feature type="compositionally biased region" description="Acidic residues" evidence="1">
    <location>
        <begin position="679"/>
        <end position="688"/>
    </location>
</feature>
<feature type="compositionally biased region" description="Polar residues" evidence="1">
    <location>
        <begin position="2081"/>
        <end position="2091"/>
    </location>
</feature>
<feature type="region of interest" description="Disordered" evidence="1">
    <location>
        <begin position="1064"/>
        <end position="1137"/>
    </location>
</feature>
<feature type="compositionally biased region" description="Polar residues" evidence="1">
    <location>
        <begin position="458"/>
        <end position="468"/>
    </location>
</feature>
<accession>A0A0G4HE16</accession>
<feature type="compositionally biased region" description="Pro residues" evidence="1">
    <location>
        <begin position="35"/>
        <end position="47"/>
    </location>
</feature>
<feature type="compositionally biased region" description="Low complexity" evidence="1">
    <location>
        <begin position="2818"/>
        <end position="2831"/>
    </location>
</feature>
<sequence>MAPSPLKVLIVVSVVAVLGGGGYFLWNGMKAKGPSPTPSPSPSPTPAEPEQQAPPGGDGEKDEQPDTPRTKKTLDLQTGVGEVYIEGSHSANTDTGPSAGDVDGLLEGKANEGEDETEVIGEKPKPSEPIDPSSTDVFANPNSAQPETRDQTIKPASFEASPPAPKEETQTEETPAPPGPEKTVSPTEPEKKPVTKPSAPASQEEVEKELSKDAQWPRPKPSASVPAPAKKPTKKEEEKKPEEKGRVDFRALMKKQRPSKVYMPDPWSVTFTFLSLAAPTIMASNPIQNTGTLPFGARSPLMHIPPPHHPHLPPGQHGRGYLPFPVAAQAQAGPSAASQESSFSPQGTNPQGNPPIGARPEFRRLSSGTLPAAISPSSQSQAVNISLQTAPQTQQQQQQYYRVPPAQRQQSLPPGAAARSYSLPHYQHPGPPPSIPAMSLPSARPQEAKQPPAVLPASSGSQTDPYSLSFSFSAAPPAGQQTIGAPRRSSTQTGNHRTPISLSPMQSPQQIPLQNYTSKQPTQVQQTATQPPTHGHAPYQQQVPAQFPFGSHQQQHPVPHALPQPNHLPPQDPRASVSARGADFASGGGQRASISLSDPPAAVEAVATSSDGLQPASRSQTTAAAAASVSRLPLPLLRAEARERGAQSHSQIQGEREKEKRHTDEGGASAQDAQAIKEEEGEVEGDEGEDKKEEDGTEGLGAPPEPKGQPFRCQICQEIVFESQLEYHMGECPDPEHLPEGVHEGELAQGGGRGAGGEGRTGRAREAPQREGERDGGNTQVAASARPSGSLPLQASQEPQPPSAAISLSVLSPPAYPAELEEEPLEDFPVSAPPPARKASADKRVGGGKKKKQTSNSNSLGASRRLKKRGSLKQQQSQGGVPRDIPRDAEKRRRDVEKEMRLAERERAKGRSDARTSANRRRSPLADAADAEQQKEKEKSSMTLAGAFKDLGRQLMSMEETVVRLERRRRKDRERDRGSPGPSSAFVSRSVSPAGPFRFGGRGFPQQQQQQQYRKHLVAHGADEDDDEAEGEEEEEEEENLTEEQAEERRRARLKASLIEQLKQMKARVKKQEEGLANEQEQEEGVKGARKSPSRNPPDSRLFVSPPSHTQTKGGVQRFATVPATPNAQVHSVSDRGPSSLAALTAAYANKIAHEAAVQRRERGGGGHASSYFLRARSHREDPTLDAVLDSSRKRREKRREAEEREKGKDLTFRPDTSRSSSSHWKTLAKLGLVTSRPLRRLPEEVVEDLEEYGLRRRLALERRRRTEDDELRRSRSALRGRAQRKHRQRRGGGKHRRSGTSRDLHGPRQRQRRSLDMSRSSSNTEGNVAGDGGHLSEEEEEEEEVDVFDRLYRDSSERRRKGRAMERERSLEQRSSAGGSGMRRSMSSDASARGGLRQEGAMLGSRPELSDSLYTQALNRKERLARIQEDQVRGYKELAVSGARLGEGSRKFLRLRLEHQLRHSMILVLGGLESLELGGSGGRDGRGGHDTGKKVKEREQMAPEDLTIPSKALDPLLVSLGCLPPLPPLGGKERRARSMVTSSVTLHSQNPSVLSLGDAAGRSPARPTVVPSPRPRSASPSGRHPGGRRNSGGRDLQAQVAVSPEKRMELCRKMWRILDPDLAGSCSLETLSGFFFSLMGLLPSSSSASAAVGETEGEKRCSPWSATSAAAHSSASARKHLPPRTPGSPNLREKGAANEREAESSGMPLHANPGQQGFGTVPIGRTPEVGDLVTEGVEQEMRPWELAASVLKQRTVAHPVASAPLSLSAAPLTPIKEERDRESDDRESPRCSPLPLRAKKRAHAGGLEGSRHGKLVSPEESGRGSTREKLQEERADRERERLEALARRFPPEKIRRDFEILLLNRLHHCGKGVPQEGVMALSSLPPEVQGFSPSPSPGWHRSSAAFRPPPRAPHSHLPPPALPPPTGTQGQAGAGSVHVRVRMGAEGGSSDADGGVRELPSVKRENGGDEGEEGGETGEDPFSAGVARSIWISSVAGDAGRRTSKASAAEGTLSLSAKSKLLAERSAERERTEVEAFLFQKLHHQQQQQEHQRDAQRGLCTYAPPPGSSASCLPSVRVRVTQQGDATSSGVAKGDRERAAVSSLPSPAALSPPGCHALSQAPTAADVIRALEAGAPLPAPQCSGPLPQSASAGSSPHLPASGMRGSLVHAQVQGSSFFSARISTAGVVPSSAGISFSALRGVQQQGGGAGGSGGQKPLQVTHADLLQWRQRKREERLDNERRKAAAAEVDPLVFPKRPDLSLTARFNEHLRGMRQALVPVPFETVEPYSGARGSAHGHAEVRGMGLQQEGRLVVPLERGRKHEELLELGRVKRERKEAKAEAEARRREEKERAACPFRPQLVTTETQWYQEAKPRLHSSEKEKETEGQAGDPFSSSLQDPVARERGWKGAGGRWETPRFTRAAASTDTTKQRSGTTRGRARIGGAPLSVSPPLSPGPQRVQALPARTSTESQNALQDGEVACPPPPPPVPVEGRQVSRFVSEPQGRDRTRTARLRAAAPASASQSPRPSPPAASGSRRRQQGQVQGSNNSNNEASTSRTHARQHHHRTDPKGWTGHSPPKTATKHQPPRVDGGDGPPSRQNSRSIAVAAACGGSSFNRAGSGGTGETRGRGEGTGRATRGQRERERGEWEGGQGRAPQAHVPPACSSRKHNEKERAPVVSSRYLNPNPNAARVSRGGKGEKAKTNEKGRKVTRGRGGHMQAGGKAPESSRRSSSLTLWPSASAAMTASAQEREDSQPPPIPHGLCVTEEESSSLSALPNGPGSTVRSGPVTARGALSSFLGPGGFIISGAPFPLPNPNHQQHPLPQMQMPKEQGQRDHSFLSQPLPGATEGEQELCSSSLLTHTSNEPSSSFPQLSPNSAAAARGRAPVDPRGPSQHPPPPSSYTFSQPLHPQQQQQLQQALQSGGPIVSRPHLPTQAEAQGALSASVDAGGAGSALVGPLFHAEQQPRSDTAVTPMPFTPLTDTPASLSDARQFPSGQIFPLPHQQQQPLSLPAQQTASNASSSLPPSSLGRGPAPASSVKEQPQEPATSSVPSDQHTHAHAPHGPQSEPGGTSGPPPATTQAGSAPPASASVAAPFLGEICEEREVRLYVDVNISPDRTERLVVYRGQTAAEVSDTFAETHKLSRALRDKLERLLSAQMGRQDNDQHQQQQQQSEEQEEQPMNRRSLGGGGGEASVPTRHSFSSSGGDAEARSSFGPPTARSHPPAPQDLHTTPQPSAVAEPPENQNSDTSAPCERPSFPPRSCSGDGERDTDGERRSSLQSERRHSLRVGASAIDTANAHAESPAKPLKSPHAPSTHAMTEGLHHTETAGTIRGPAGDAHPHTGNLAMGGMGTQSNPPSLHMQNSLGPHVSPRPSGLIPEDTAQALAGHRNNSMDGVVSNQ</sequence>
<feature type="compositionally biased region" description="Low complexity" evidence="1">
    <location>
        <begin position="329"/>
        <end position="342"/>
    </location>
</feature>
<evidence type="ECO:0000256" key="2">
    <source>
        <dbReference type="SAM" id="Phobius"/>
    </source>
</evidence>
<dbReference type="PANTHER" id="PTHR38150">
    <property type="entry name" value="EF-HAND DOMAIN-CONTAINING PROTEIN"/>
    <property type="match status" value="1"/>
</dbReference>
<feature type="region of interest" description="Disordered" evidence="1">
    <location>
        <begin position="1659"/>
        <end position="1728"/>
    </location>
</feature>
<dbReference type="VEuPathDB" id="CryptoDB:Cvel_6466"/>
<feature type="compositionally biased region" description="Polar residues" evidence="1">
    <location>
        <begin position="2732"/>
        <end position="2750"/>
    </location>
</feature>
<feature type="compositionally biased region" description="Basic and acidic residues" evidence="1">
    <location>
        <begin position="728"/>
        <end position="746"/>
    </location>
</feature>
<feature type="region of interest" description="Disordered" evidence="1">
    <location>
        <begin position="303"/>
        <end position="322"/>
    </location>
</feature>
<feature type="compositionally biased region" description="Basic and acidic residues" evidence="1">
    <location>
        <begin position="2698"/>
        <end position="2710"/>
    </location>
</feature>
<feature type="compositionally biased region" description="Low complexity" evidence="1">
    <location>
        <begin position="614"/>
        <end position="638"/>
    </location>
</feature>
<feature type="compositionally biased region" description="Low complexity" evidence="1">
    <location>
        <begin position="1663"/>
        <end position="1677"/>
    </location>
</feature>
<keyword evidence="2" id="KW-0812">Transmembrane</keyword>
<feature type="region of interest" description="Disordered" evidence="1">
    <location>
        <begin position="1265"/>
        <end position="1395"/>
    </location>
</feature>
<feature type="region of interest" description="Disordered" evidence="1">
    <location>
        <begin position="1158"/>
        <end position="1225"/>
    </location>
</feature>
<feature type="compositionally biased region" description="Basic and acidic residues" evidence="1">
    <location>
        <begin position="1955"/>
        <end position="1968"/>
    </location>
</feature>
<feature type="compositionally biased region" description="Basic and acidic residues" evidence="1">
    <location>
        <begin position="1821"/>
        <end position="1838"/>
    </location>
</feature>
<feature type="compositionally biased region" description="Acidic residues" evidence="1">
    <location>
        <begin position="1023"/>
        <end position="1046"/>
    </location>
</feature>
<feature type="region of interest" description="Disordered" evidence="1">
    <location>
        <begin position="2811"/>
        <end position="3093"/>
    </location>
</feature>
<feature type="compositionally biased region" description="Basic and acidic residues" evidence="1">
    <location>
        <begin position="58"/>
        <end position="74"/>
    </location>
</feature>
<feature type="compositionally biased region" description="Polar residues" evidence="1">
    <location>
        <begin position="2773"/>
        <end position="2787"/>
    </location>
</feature>
<feature type="compositionally biased region" description="Acidic residues" evidence="1">
    <location>
        <begin position="1969"/>
        <end position="1980"/>
    </location>
</feature>
<feature type="compositionally biased region" description="Low complexity" evidence="1">
    <location>
        <begin position="3082"/>
        <end position="3093"/>
    </location>
</feature>
<protein>
    <submittedName>
        <fullName evidence="3">Uncharacterized protein</fullName>
    </submittedName>
</protein>
<feature type="compositionally biased region" description="Basic and acidic residues" evidence="1">
    <location>
        <begin position="234"/>
        <end position="251"/>
    </location>
</feature>
<feature type="compositionally biased region" description="Low complexity" evidence="1">
    <location>
        <begin position="2542"/>
        <end position="2553"/>
    </location>
</feature>
<feature type="compositionally biased region" description="Basic and acidic residues" evidence="1">
    <location>
        <begin position="1484"/>
        <end position="1501"/>
    </location>
</feature>
<evidence type="ECO:0000313" key="3">
    <source>
        <dbReference type="EMBL" id="CEM42178.1"/>
    </source>
</evidence>
<keyword evidence="2" id="KW-1133">Transmembrane helix</keyword>
<feature type="compositionally biased region" description="Basic and acidic residues" evidence="1">
    <location>
        <begin position="760"/>
        <end position="776"/>
    </location>
</feature>
<feature type="region of interest" description="Disordered" evidence="1">
    <location>
        <begin position="31"/>
        <end position="252"/>
    </location>
</feature>
<feature type="compositionally biased region" description="Basic and acidic residues" evidence="1">
    <location>
        <begin position="2373"/>
        <end position="2387"/>
    </location>
</feature>
<feature type="region of interest" description="Disordered" evidence="1">
    <location>
        <begin position="2046"/>
        <end position="2118"/>
    </location>
</feature>
<feature type="compositionally biased region" description="Low complexity" evidence="1">
    <location>
        <begin position="1563"/>
        <end position="1584"/>
    </location>
</feature>
<feature type="compositionally biased region" description="Low complexity" evidence="1">
    <location>
        <begin position="1375"/>
        <end position="1395"/>
    </location>
</feature>
<feature type="compositionally biased region" description="Basic residues" evidence="1">
    <location>
        <begin position="1275"/>
        <end position="1300"/>
    </location>
</feature>
<feature type="compositionally biased region" description="Low complexity" evidence="1">
    <location>
        <begin position="2101"/>
        <end position="2114"/>
    </location>
</feature>
<feature type="compositionally biased region" description="Polar residues" evidence="1">
    <location>
        <begin position="1318"/>
        <end position="1327"/>
    </location>
</feature>
<feature type="compositionally biased region" description="Polar residues" evidence="1">
    <location>
        <begin position="2467"/>
        <end position="2476"/>
    </location>
</feature>
<evidence type="ECO:0000256" key="1">
    <source>
        <dbReference type="SAM" id="MobiDB-lite"/>
    </source>
</evidence>
<feature type="compositionally biased region" description="Basic and acidic residues" evidence="1">
    <location>
        <begin position="2641"/>
        <end position="2650"/>
    </location>
</feature>
<organism evidence="3">
    <name type="scientific">Chromera velia CCMP2878</name>
    <dbReference type="NCBI Taxonomy" id="1169474"/>
    <lineage>
        <taxon>Eukaryota</taxon>
        <taxon>Sar</taxon>
        <taxon>Alveolata</taxon>
        <taxon>Colpodellida</taxon>
        <taxon>Chromeraceae</taxon>
        <taxon>Chromera</taxon>
    </lineage>
</organism>
<feature type="region of interest" description="Disordered" evidence="1">
    <location>
        <begin position="2140"/>
        <end position="2163"/>
    </location>
</feature>
<feature type="region of interest" description="Disordered" evidence="1">
    <location>
        <begin position="329"/>
        <end position="362"/>
    </location>
</feature>
<feature type="compositionally biased region" description="Basic and acidic residues" evidence="1">
    <location>
        <begin position="654"/>
        <end position="665"/>
    </location>
</feature>
<proteinExistence type="predicted"/>
<feature type="compositionally biased region" description="Gly residues" evidence="1">
    <location>
        <begin position="748"/>
        <end position="759"/>
    </location>
</feature>
<feature type="compositionally biased region" description="Polar residues" evidence="1">
    <location>
        <begin position="3357"/>
        <end position="3370"/>
    </location>
</feature>
<feature type="compositionally biased region" description="Basic and acidic residues" evidence="1">
    <location>
        <begin position="884"/>
        <end position="914"/>
    </location>
</feature>
<feature type="compositionally biased region" description="Polar residues" evidence="1">
    <location>
        <begin position="981"/>
        <end position="991"/>
    </location>
</feature>
<feature type="compositionally biased region" description="Low complexity" evidence="1">
    <location>
        <begin position="221"/>
        <end position="230"/>
    </location>
</feature>
<feature type="compositionally biased region" description="Basic and acidic residues" evidence="1">
    <location>
        <begin position="1692"/>
        <end position="1704"/>
    </location>
</feature>
<name>A0A0G4HE16_9ALVE</name>
<feature type="compositionally biased region" description="Acidic residues" evidence="1">
    <location>
        <begin position="1338"/>
        <end position="1347"/>
    </location>
</feature>
<reference evidence="3" key="1">
    <citation type="submission" date="2014-11" db="EMBL/GenBank/DDBJ databases">
        <authorList>
            <person name="Otto D Thomas"/>
            <person name="Naeem Raeece"/>
        </authorList>
    </citation>
    <scope>NUCLEOTIDE SEQUENCE</scope>
</reference>
<feature type="compositionally biased region" description="Basic residues" evidence="1">
    <location>
        <begin position="2560"/>
        <end position="2569"/>
    </location>
</feature>
<feature type="compositionally biased region" description="Low complexity" evidence="1">
    <location>
        <begin position="520"/>
        <end position="533"/>
    </location>
</feature>
<keyword evidence="2" id="KW-0472">Membrane</keyword>
<feature type="region of interest" description="Disordered" evidence="1">
    <location>
        <begin position="1772"/>
        <end position="1838"/>
    </location>
</feature>
<feature type="compositionally biased region" description="Basic and acidic residues" evidence="1">
    <location>
        <begin position="3270"/>
        <end position="3288"/>
    </location>
</feature>
<feature type="region of interest" description="Disordered" evidence="1">
    <location>
        <begin position="1480"/>
        <end position="1501"/>
    </location>
</feature>
<feature type="compositionally biased region" description="Pro residues" evidence="1">
    <location>
        <begin position="1908"/>
        <end position="1927"/>
    </location>
</feature>
<feature type="compositionally biased region" description="Polar residues" evidence="1">
    <location>
        <begin position="1540"/>
        <end position="1554"/>
    </location>
</feature>
<gene>
    <name evidence="3" type="ORF">Cvel_6466</name>
</gene>
<feature type="region of interest" description="Disordered" evidence="1">
    <location>
        <begin position="1889"/>
        <end position="1984"/>
    </location>
</feature>
<feature type="compositionally biased region" description="Low complexity" evidence="1">
    <location>
        <begin position="2943"/>
        <end position="2960"/>
    </location>
</feature>
<dbReference type="PANTHER" id="PTHR38150:SF1">
    <property type="entry name" value="PFU DOMAIN-CONTAINING PROTEIN"/>
    <property type="match status" value="1"/>
</dbReference>
<feature type="region of interest" description="Disordered" evidence="1">
    <location>
        <begin position="388"/>
        <end position="711"/>
    </location>
</feature>
<feature type="compositionally biased region" description="Low complexity" evidence="1">
    <location>
        <begin position="469"/>
        <end position="478"/>
    </location>
</feature>
<feature type="compositionally biased region" description="Basic and acidic residues" evidence="1">
    <location>
        <begin position="1265"/>
        <end position="1274"/>
    </location>
</feature>
<feature type="transmembrane region" description="Helical" evidence="2">
    <location>
        <begin position="6"/>
        <end position="26"/>
    </location>
</feature>
<feature type="compositionally biased region" description="Low complexity" evidence="1">
    <location>
        <begin position="3000"/>
        <end position="3041"/>
    </location>
</feature>
<feature type="compositionally biased region" description="Low complexity" evidence="1">
    <location>
        <begin position="2515"/>
        <end position="2527"/>
    </location>
</feature>
<feature type="compositionally biased region" description="Low complexity" evidence="1">
    <location>
        <begin position="2909"/>
        <end position="2924"/>
    </location>
</feature>
<feature type="compositionally biased region" description="Low complexity" evidence="1">
    <location>
        <begin position="388"/>
        <end position="410"/>
    </location>
</feature>
<feature type="compositionally biased region" description="Basic and acidic residues" evidence="1">
    <location>
        <begin position="1199"/>
        <end position="1217"/>
    </location>
</feature>
<feature type="compositionally biased region" description="Basic and acidic residues" evidence="1">
    <location>
        <begin position="1776"/>
        <end position="1790"/>
    </location>
</feature>
<feature type="compositionally biased region" description="Polar residues" evidence="1">
    <location>
        <begin position="132"/>
        <end position="146"/>
    </location>
</feature>
<feature type="compositionally biased region" description="Basic and acidic residues" evidence="1">
    <location>
        <begin position="2335"/>
        <end position="2354"/>
    </location>
</feature>
<feature type="region of interest" description="Disordered" evidence="1">
    <location>
        <begin position="1528"/>
        <end position="1603"/>
    </location>
</feature>
<feature type="compositionally biased region" description="Polar residues" evidence="1">
    <location>
        <begin position="3042"/>
        <end position="3057"/>
    </location>
</feature>
<feature type="compositionally biased region" description="Pro residues" evidence="1">
    <location>
        <begin position="560"/>
        <end position="572"/>
    </location>
</feature>
<feature type="compositionally biased region" description="Basic and acidic residues" evidence="1">
    <location>
        <begin position="1348"/>
        <end position="1373"/>
    </location>
</feature>
<feature type="region of interest" description="Disordered" evidence="1">
    <location>
        <begin position="727"/>
        <end position="1052"/>
    </location>
</feature>
<feature type="compositionally biased region" description="Polar residues" evidence="1">
    <location>
        <begin position="479"/>
        <end position="519"/>
    </location>
</feature>
<feature type="compositionally biased region" description="Low complexity" evidence="1">
    <location>
        <begin position="2433"/>
        <end position="2452"/>
    </location>
</feature>